<keyword evidence="5" id="KW-0479">Metal-binding</keyword>
<evidence type="ECO:0000256" key="4">
    <source>
        <dbReference type="ARBA" id="ARBA00014394"/>
    </source>
</evidence>
<evidence type="ECO:0000256" key="1">
    <source>
        <dbReference type="ARBA" id="ARBA00004123"/>
    </source>
</evidence>
<dbReference type="InterPro" id="IPR034750">
    <property type="entry name" value="CULT"/>
</dbReference>
<keyword evidence="6" id="KW-0833">Ubl conjugation pathway</keyword>
<dbReference type="Pfam" id="PF03226">
    <property type="entry name" value="Yippee-Mis18"/>
    <property type="match status" value="1"/>
</dbReference>
<dbReference type="CDD" id="cd15777">
    <property type="entry name" value="CRBN_C_like"/>
    <property type="match status" value="1"/>
</dbReference>
<dbReference type="Gene3D" id="2.30.130.40">
    <property type="entry name" value="LON domain-like"/>
    <property type="match status" value="1"/>
</dbReference>
<reference evidence="15" key="2">
    <citation type="submission" date="2023-04" db="EMBL/GenBank/DDBJ databases">
        <authorList>
            <person name="Bu L."/>
            <person name="Lu L."/>
            <person name="Laidemitt M.R."/>
            <person name="Zhang S.M."/>
            <person name="Mutuku M."/>
            <person name="Mkoji G."/>
            <person name="Steinauer M."/>
            <person name="Loker E.S."/>
        </authorList>
    </citation>
    <scope>NUCLEOTIDE SEQUENCE</scope>
    <source>
        <strain evidence="15">KasaAsao</strain>
        <tissue evidence="15">Whole Snail</tissue>
    </source>
</reference>
<evidence type="ECO:0000256" key="9">
    <source>
        <dbReference type="ARBA" id="ARBA00030079"/>
    </source>
</evidence>
<feature type="region of interest" description="Disordered" evidence="12">
    <location>
        <begin position="1"/>
        <end position="87"/>
    </location>
</feature>
<feature type="domain" description="Lon N-terminal" evidence="13">
    <location>
        <begin position="143"/>
        <end position="394"/>
    </location>
</feature>
<dbReference type="Gene3D" id="1.20.58.1480">
    <property type="match status" value="1"/>
</dbReference>
<evidence type="ECO:0000313" key="15">
    <source>
        <dbReference type="EMBL" id="KAK0063134.1"/>
    </source>
</evidence>
<dbReference type="EMBL" id="JASAOG010000022">
    <property type="protein sequence ID" value="KAK0063134.1"/>
    <property type="molecule type" value="Genomic_DNA"/>
</dbReference>
<dbReference type="AlphaFoldDB" id="A0AAD8BYC5"/>
<name>A0AAD8BYC5_BIOPF</name>
<evidence type="ECO:0000313" key="16">
    <source>
        <dbReference type="Proteomes" id="UP001233172"/>
    </source>
</evidence>
<dbReference type="GO" id="GO:0046872">
    <property type="term" value="F:metal ion binding"/>
    <property type="evidence" value="ECO:0007669"/>
    <property type="project" value="UniProtKB-KW"/>
</dbReference>
<evidence type="ECO:0000256" key="12">
    <source>
        <dbReference type="SAM" id="MobiDB-lite"/>
    </source>
</evidence>
<keyword evidence="8" id="KW-0539">Nucleus</keyword>
<dbReference type="FunFam" id="2.170.150.20:FF:000005">
    <property type="entry name" value="Blast:Protein cereblon homolog"/>
    <property type="match status" value="1"/>
</dbReference>
<feature type="domain" description="CULT" evidence="14">
    <location>
        <begin position="394"/>
        <end position="501"/>
    </location>
</feature>
<dbReference type="Pfam" id="PF02190">
    <property type="entry name" value="LON_substr_bdg"/>
    <property type="match status" value="1"/>
</dbReference>
<dbReference type="SMART" id="SM00464">
    <property type="entry name" value="LON"/>
    <property type="match status" value="1"/>
</dbReference>
<dbReference type="InterPro" id="IPR046336">
    <property type="entry name" value="Lon_prtase_N_sf"/>
</dbReference>
<gene>
    <name evidence="15" type="ORF">Bpfe_007330</name>
</gene>
<sequence length="517" mass="58170">MADPDDELLLPLIGVNQNPDDHGDNDDSDRENGMNLADSDSENAGNEEENEDEEMQENAEQGEVNGQVLNGAGDGEEGEEDQPGGRWSIKGIFRSFSKKSDKSQEKVKINFDQSLPSTHSYLGDDLEEVRGRTIFEENSEIILPLLLLPNVVLVPGQVIPLQVYRERLVAMIRRVADNDKTFGVITISRGHEYGSQEFSDVGCTAEIYSMKQEMHEPSGLSNVIVKARGRQRFRMIEMKSEITGEVVGKVKILPEISLNHALQNTRLPSHGKLMVAPVNDSEDMVKTAVDRRGRILTSVDLRQSRRPLTKLYSAHNTWWPPWVFKLYDIDWLTEQIKAELHSWCPSSLPPDPIDLSFWVAHNLPVNNDVRLRLLKFDSVVQRLRFGLSVIRKSGKLLCCESCQEEIASKESVFSMSREGPLGAYVNPGGYVHEMFTVSKVQNLYNVGGSSTEHSWFPGYAWTIVQCRGCHSHMGWMFTAAKKNLSPKKFWGLCRSSIKTTFGTVSNDDGEETEGYIM</sequence>
<evidence type="ECO:0000256" key="3">
    <source>
        <dbReference type="ARBA" id="ARBA00005293"/>
    </source>
</evidence>
<evidence type="ECO:0000256" key="5">
    <source>
        <dbReference type="ARBA" id="ARBA00022723"/>
    </source>
</evidence>
<dbReference type="PANTHER" id="PTHR46732">
    <property type="entry name" value="ATP-DEPENDENT PROTEASE LA (LON) DOMAIN PROTEIN"/>
    <property type="match status" value="1"/>
</dbReference>
<evidence type="ECO:0000259" key="14">
    <source>
        <dbReference type="PROSITE" id="PS51788"/>
    </source>
</evidence>
<evidence type="ECO:0000256" key="2">
    <source>
        <dbReference type="ARBA" id="ARBA00004906"/>
    </source>
</evidence>
<evidence type="ECO:0000256" key="10">
    <source>
        <dbReference type="ARBA" id="ARBA00046075"/>
    </source>
</evidence>
<dbReference type="PROSITE" id="PS51788">
    <property type="entry name" value="CULT"/>
    <property type="match status" value="1"/>
</dbReference>
<feature type="compositionally biased region" description="Acidic residues" evidence="12">
    <location>
        <begin position="39"/>
        <end position="57"/>
    </location>
</feature>
<protein>
    <recommendedName>
        <fullName evidence="4">Protein cereblon</fullName>
    </recommendedName>
    <alternativeName>
        <fullName evidence="9">Protein ohgata</fullName>
    </alternativeName>
</protein>
<reference evidence="15" key="1">
    <citation type="journal article" date="2023" name="PLoS Negl. Trop. Dis.">
        <title>A genome sequence for Biomphalaria pfeifferi, the major vector snail for the human-infecting parasite Schistosoma mansoni.</title>
        <authorList>
            <person name="Bu L."/>
            <person name="Lu L."/>
            <person name="Laidemitt M.R."/>
            <person name="Zhang S.M."/>
            <person name="Mutuku M."/>
            <person name="Mkoji G."/>
            <person name="Steinauer M."/>
            <person name="Loker E.S."/>
        </authorList>
    </citation>
    <scope>NUCLEOTIDE SEQUENCE</scope>
    <source>
        <strain evidence="15">KasaAsao</strain>
    </source>
</reference>
<evidence type="ECO:0000256" key="6">
    <source>
        <dbReference type="ARBA" id="ARBA00022786"/>
    </source>
</evidence>
<dbReference type="PROSITE" id="PS51787">
    <property type="entry name" value="LON_N"/>
    <property type="match status" value="1"/>
</dbReference>
<evidence type="ECO:0000256" key="7">
    <source>
        <dbReference type="ARBA" id="ARBA00022833"/>
    </source>
</evidence>
<dbReference type="Gene3D" id="2.170.150.20">
    <property type="entry name" value="Peptide methionine sulfoxide reductase"/>
    <property type="match status" value="1"/>
</dbReference>
<dbReference type="InterPro" id="IPR015947">
    <property type="entry name" value="PUA-like_sf"/>
</dbReference>
<evidence type="ECO:0000256" key="8">
    <source>
        <dbReference type="ARBA" id="ARBA00023242"/>
    </source>
</evidence>
<organism evidence="15 16">
    <name type="scientific">Biomphalaria pfeifferi</name>
    <name type="common">Bloodfluke planorb</name>
    <name type="synonym">Freshwater snail</name>
    <dbReference type="NCBI Taxonomy" id="112525"/>
    <lineage>
        <taxon>Eukaryota</taxon>
        <taxon>Metazoa</taxon>
        <taxon>Spiralia</taxon>
        <taxon>Lophotrochozoa</taxon>
        <taxon>Mollusca</taxon>
        <taxon>Gastropoda</taxon>
        <taxon>Heterobranchia</taxon>
        <taxon>Euthyneura</taxon>
        <taxon>Panpulmonata</taxon>
        <taxon>Hygrophila</taxon>
        <taxon>Lymnaeoidea</taxon>
        <taxon>Planorbidae</taxon>
        <taxon>Biomphalaria</taxon>
    </lineage>
</organism>
<comment type="similarity">
    <text evidence="3">Belongs to the CRBN family.</text>
</comment>
<comment type="caution">
    <text evidence="15">The sequence shown here is derived from an EMBL/GenBank/DDBJ whole genome shotgun (WGS) entry which is preliminary data.</text>
</comment>
<dbReference type="Proteomes" id="UP001233172">
    <property type="component" value="Unassembled WGS sequence"/>
</dbReference>
<proteinExistence type="inferred from homology"/>
<dbReference type="InterPro" id="IPR004910">
    <property type="entry name" value="Yippee/Mis18/Cereblon"/>
</dbReference>
<comment type="subunit">
    <text evidence="11">Likely a component of a DCX (DDB1-CUL4-X-box) protein ligase complex. May interact with pic/DDB1.</text>
</comment>
<dbReference type="SUPFAM" id="SSF88697">
    <property type="entry name" value="PUA domain-like"/>
    <property type="match status" value="1"/>
</dbReference>
<keyword evidence="7" id="KW-0862">Zinc</keyword>
<evidence type="ECO:0000259" key="13">
    <source>
        <dbReference type="PROSITE" id="PS51787"/>
    </source>
</evidence>
<comment type="subcellular location">
    <subcellularLocation>
        <location evidence="1">Nucleus</location>
    </subcellularLocation>
</comment>
<comment type="function">
    <text evidence="10">Substrate recognition component of a DCX (DDB1-CUL4-X-box) E3 protein ligase complex that mediates the ubiquitination and subsequent proteasomal degradation of target proteins. Has an essential role in mediating growth by negatively regulating insulin signaling. It also has a role in maintaining presynaptic function in the neuromuscular junction synapses of third-instar larvae.</text>
</comment>
<dbReference type="InterPro" id="IPR003111">
    <property type="entry name" value="Lon_prtase_N"/>
</dbReference>
<comment type="pathway">
    <text evidence="2">Protein modification; protein ubiquitination.</text>
</comment>
<accession>A0AAD8BYC5</accession>
<keyword evidence="16" id="KW-1185">Reference proteome</keyword>
<evidence type="ECO:0000256" key="11">
    <source>
        <dbReference type="ARBA" id="ARBA00046796"/>
    </source>
</evidence>
<dbReference type="PANTHER" id="PTHR46732:SF8">
    <property type="entry name" value="ATP-DEPENDENT PROTEASE LA (LON) DOMAIN PROTEIN"/>
    <property type="match status" value="1"/>
</dbReference>
<dbReference type="GO" id="GO:0005634">
    <property type="term" value="C:nucleus"/>
    <property type="evidence" value="ECO:0007669"/>
    <property type="project" value="UniProtKB-SubCell"/>
</dbReference>